<dbReference type="PANTHER" id="PTHR33204:SF29">
    <property type="entry name" value="TRANSCRIPTIONAL REGULATOR"/>
    <property type="match status" value="1"/>
</dbReference>
<sequence>MYQHKIASDIRCPLEYGLEIFGGKWKSRIICVLSEKGTLRYSEIRKEMTNITDAVLASTLKELIADDIVNRTSFDEIPPRVEYCLTDKGISVVPILQSICSWSGAYHKEDNEHTMAQCKKCDYK</sequence>
<geneLocation type="plasmid" evidence="1 2">
    <name>p330</name>
</geneLocation>
<reference evidence="1 2" key="1">
    <citation type="submission" date="2022-04" db="EMBL/GenBank/DDBJ databases">
        <title>Genome sequence of C. roseum typestrain.</title>
        <authorList>
            <person name="Poehlein A."/>
            <person name="Schoch T."/>
            <person name="Duerre P."/>
            <person name="Daniel R."/>
        </authorList>
    </citation>
    <scope>NUCLEOTIDE SEQUENCE [LARGE SCALE GENOMIC DNA]</scope>
    <source>
        <strain evidence="1 2">DSM 7320</strain>
        <plasmid evidence="1 2">p330</plasmid>
    </source>
</reference>
<organism evidence="1 2">
    <name type="scientific">Clostridium felsineum</name>
    <dbReference type="NCBI Taxonomy" id="36839"/>
    <lineage>
        <taxon>Bacteria</taxon>
        <taxon>Bacillati</taxon>
        <taxon>Bacillota</taxon>
        <taxon>Clostridia</taxon>
        <taxon>Eubacteriales</taxon>
        <taxon>Clostridiaceae</taxon>
        <taxon>Clostridium</taxon>
    </lineage>
</organism>
<keyword evidence="1" id="KW-0614">Plasmid</keyword>
<dbReference type="InterPro" id="IPR036390">
    <property type="entry name" value="WH_DNA-bd_sf"/>
</dbReference>
<dbReference type="RefSeq" id="WP_077832571.1">
    <property type="nucleotide sequence ID" value="NZ_CP096984.1"/>
</dbReference>
<proteinExistence type="predicted"/>
<evidence type="ECO:0000313" key="2">
    <source>
        <dbReference type="Proteomes" id="UP000190951"/>
    </source>
</evidence>
<name>A0A1S8MF21_9CLOT</name>
<dbReference type="EMBL" id="CP096984">
    <property type="protein sequence ID" value="URZ13892.1"/>
    <property type="molecule type" value="Genomic_DNA"/>
</dbReference>
<gene>
    <name evidence="1" type="ORF">CROST_046700</name>
</gene>
<dbReference type="InterPro" id="IPR002577">
    <property type="entry name" value="HTH_HxlR"/>
</dbReference>
<dbReference type="SUPFAM" id="SSF46785">
    <property type="entry name" value="Winged helix' DNA-binding domain"/>
    <property type="match status" value="1"/>
</dbReference>
<accession>A0A1S8MF21</accession>
<dbReference type="Gene3D" id="1.10.10.10">
    <property type="entry name" value="Winged helix-like DNA-binding domain superfamily/Winged helix DNA-binding domain"/>
    <property type="match status" value="1"/>
</dbReference>
<dbReference type="InterPro" id="IPR036388">
    <property type="entry name" value="WH-like_DNA-bd_sf"/>
</dbReference>
<dbReference type="Proteomes" id="UP000190951">
    <property type="component" value="Plasmid p330"/>
</dbReference>
<dbReference type="PANTHER" id="PTHR33204">
    <property type="entry name" value="TRANSCRIPTIONAL REGULATOR, MARR FAMILY"/>
    <property type="match status" value="1"/>
</dbReference>
<dbReference type="STRING" id="84029.CROST_31570"/>
<protein>
    <submittedName>
        <fullName evidence="1">Uncharacterized protein</fullName>
    </submittedName>
</protein>
<dbReference type="KEGG" id="crw:CROST_046700"/>
<dbReference type="PROSITE" id="PS51118">
    <property type="entry name" value="HTH_HXLR"/>
    <property type="match status" value="1"/>
</dbReference>
<evidence type="ECO:0000313" key="1">
    <source>
        <dbReference type="EMBL" id="URZ13892.1"/>
    </source>
</evidence>
<dbReference type="AlphaFoldDB" id="A0A1S8MF21"/>
<keyword evidence="2" id="KW-1185">Reference proteome</keyword>
<dbReference type="Pfam" id="PF01638">
    <property type="entry name" value="HxlR"/>
    <property type="match status" value="1"/>
</dbReference>